<dbReference type="PROSITE" id="PS00676">
    <property type="entry name" value="SIGMA54_INTERACT_2"/>
    <property type="match status" value="1"/>
</dbReference>
<protein>
    <submittedName>
        <fullName evidence="6">Transcriptional regulator, propionate catabolism operon regulatory protein</fullName>
    </submittedName>
</protein>
<dbReference type="CDD" id="cd00009">
    <property type="entry name" value="AAA"/>
    <property type="match status" value="1"/>
</dbReference>
<dbReference type="EMBL" id="FOWP01000006">
    <property type="protein sequence ID" value="SFP17349.1"/>
    <property type="molecule type" value="Genomic_DNA"/>
</dbReference>
<evidence type="ECO:0000256" key="3">
    <source>
        <dbReference type="ARBA" id="ARBA00023015"/>
    </source>
</evidence>
<keyword evidence="5" id="KW-0804">Transcription</keyword>
<dbReference type="Proteomes" id="UP000182400">
    <property type="component" value="Unassembled WGS sequence"/>
</dbReference>
<evidence type="ECO:0000313" key="7">
    <source>
        <dbReference type="Proteomes" id="UP000182400"/>
    </source>
</evidence>
<dbReference type="SUPFAM" id="SSF52540">
    <property type="entry name" value="P-loop containing nucleoside triphosphate hydrolases"/>
    <property type="match status" value="1"/>
</dbReference>
<dbReference type="RefSeq" id="WP_074939154.1">
    <property type="nucleotide sequence ID" value="NZ_FOWP01000006.1"/>
</dbReference>
<dbReference type="InterPro" id="IPR003593">
    <property type="entry name" value="AAA+_ATPase"/>
</dbReference>
<dbReference type="Gene3D" id="3.40.50.2300">
    <property type="match status" value="1"/>
</dbReference>
<keyword evidence="1" id="KW-0547">Nucleotide-binding</keyword>
<dbReference type="FunFam" id="3.40.50.300:FF:000006">
    <property type="entry name" value="DNA-binding transcriptional regulator NtrC"/>
    <property type="match status" value="1"/>
</dbReference>
<name>A0A1I5N648_9GAMM</name>
<dbReference type="InterPro" id="IPR002078">
    <property type="entry name" value="Sigma_54_int"/>
</dbReference>
<dbReference type="GO" id="GO:0000156">
    <property type="term" value="F:phosphorelay response regulator activity"/>
    <property type="evidence" value="ECO:0007669"/>
    <property type="project" value="InterPro"/>
</dbReference>
<evidence type="ECO:0000256" key="2">
    <source>
        <dbReference type="ARBA" id="ARBA00022840"/>
    </source>
</evidence>
<dbReference type="SMART" id="SM00382">
    <property type="entry name" value="AAA"/>
    <property type="match status" value="1"/>
</dbReference>
<dbReference type="Gene3D" id="3.40.50.10660">
    <property type="entry name" value="PrpR receptor domain-like"/>
    <property type="match status" value="1"/>
</dbReference>
<dbReference type="PANTHER" id="PTHR32071:SF57">
    <property type="entry name" value="C4-DICARBOXYLATE TRANSPORT TRANSCRIPTIONAL REGULATORY PROTEIN DCTD"/>
    <property type="match status" value="1"/>
</dbReference>
<dbReference type="InterPro" id="IPR025944">
    <property type="entry name" value="Sigma_54_int_dom_CS"/>
</dbReference>
<evidence type="ECO:0000313" key="6">
    <source>
        <dbReference type="EMBL" id="SFP17349.1"/>
    </source>
</evidence>
<evidence type="ECO:0000256" key="4">
    <source>
        <dbReference type="ARBA" id="ARBA00023125"/>
    </source>
</evidence>
<dbReference type="Gene3D" id="1.10.10.60">
    <property type="entry name" value="Homeodomain-like"/>
    <property type="match status" value="1"/>
</dbReference>
<keyword evidence="3" id="KW-0805">Transcription regulation</keyword>
<dbReference type="PANTHER" id="PTHR32071">
    <property type="entry name" value="TRANSCRIPTIONAL REGULATORY PROTEIN"/>
    <property type="match status" value="1"/>
</dbReference>
<gene>
    <name evidence="6" type="ORF">SAMN05216601_106124</name>
</gene>
<dbReference type="STRING" id="658457.SAMN05216601_106124"/>
<dbReference type="GO" id="GO:0006355">
    <property type="term" value="P:regulation of DNA-templated transcription"/>
    <property type="evidence" value="ECO:0007669"/>
    <property type="project" value="InterPro"/>
</dbReference>
<dbReference type="Gene3D" id="1.10.8.60">
    <property type="match status" value="1"/>
</dbReference>
<sequence>MEFANAELDRVRVCLIGNSKLSQVVHSLIPEFEALASITIIDNIFNDAVKAARDLIEQQQVDIFISAGANAFYLQDTLPIPVLALKVEQADLIQAVLTARRISSKILLLTYERQETNVELLSLFDGVELTHHTYSTAEHAKEIFHSVRNEGFGVVIGSSYACDIAEYAGMQSVLLYSRESCRNLLRKAIRQAGQHKREQQHAAIGQFLLEQNQQPQVLTNRMGAVVAWNNAASTLIPNIGRRRRLDGVLDSKMLDAQSLRAEGLLLGDRLCSLNKQPFELKGETVGFLYSFQLSPLAITQDDGRRLVFQSSRMAEVQNQLNVYGATPGTVLIRGETGTGKELAARQVHVSSANAKGPFVAINCAAIPAELFESELFGYAEGAFTSAKSGGKSGLLESANNGTFFMDEINSLPLPQQAKLLRVLQEREVSPVGSRRPISLNIKFVAACNVDLMDEVRAGRFREDLYYRISTFAVHIPPLRERVEDIPVLTAYLMRREGLRYALEVEPDALIKGVAPVFRRYHWPGNVRQLENVVERLIVSQRMYGSCEALLEALPRVVPELYAPLGEGENGGHLHHVEQEEIVKALQLFAGNKSMAAEYLGISQTTLWRRLKRLHSGENPL</sequence>
<dbReference type="InterPro" id="IPR010524">
    <property type="entry name" value="Sig_transdc_resp-reg_PrpR_N"/>
</dbReference>
<dbReference type="InterPro" id="IPR027417">
    <property type="entry name" value="P-loop_NTPase"/>
</dbReference>
<dbReference type="PROSITE" id="PS50045">
    <property type="entry name" value="SIGMA54_INTERACT_4"/>
    <property type="match status" value="1"/>
</dbReference>
<keyword evidence="4" id="KW-0238">DNA-binding</keyword>
<dbReference type="PROSITE" id="PS00688">
    <property type="entry name" value="SIGMA54_INTERACT_3"/>
    <property type="match status" value="1"/>
</dbReference>
<dbReference type="InterPro" id="IPR058031">
    <property type="entry name" value="AAA_lid_NorR"/>
</dbReference>
<dbReference type="GO" id="GO:0043565">
    <property type="term" value="F:sequence-specific DNA binding"/>
    <property type="evidence" value="ECO:0007669"/>
    <property type="project" value="InterPro"/>
</dbReference>
<dbReference type="Pfam" id="PF00158">
    <property type="entry name" value="Sigma54_activat"/>
    <property type="match status" value="1"/>
</dbReference>
<dbReference type="InterPro" id="IPR002197">
    <property type="entry name" value="HTH_Fis"/>
</dbReference>
<evidence type="ECO:0000256" key="1">
    <source>
        <dbReference type="ARBA" id="ARBA00022741"/>
    </source>
</evidence>
<keyword evidence="2" id="KW-0067">ATP-binding</keyword>
<dbReference type="PRINTS" id="PR01590">
    <property type="entry name" value="HTHFIS"/>
</dbReference>
<evidence type="ECO:0000256" key="5">
    <source>
        <dbReference type="ARBA" id="ARBA00023163"/>
    </source>
</evidence>
<dbReference type="SUPFAM" id="SSF46689">
    <property type="entry name" value="Homeodomain-like"/>
    <property type="match status" value="1"/>
</dbReference>
<dbReference type="OrthoDB" id="9804019at2"/>
<organism evidence="6 7">
    <name type="scientific">Ectopseudomonas composti</name>
    <dbReference type="NCBI Taxonomy" id="658457"/>
    <lineage>
        <taxon>Bacteria</taxon>
        <taxon>Pseudomonadati</taxon>
        <taxon>Pseudomonadota</taxon>
        <taxon>Gammaproteobacteria</taxon>
        <taxon>Pseudomonadales</taxon>
        <taxon>Pseudomonadaceae</taxon>
        <taxon>Ectopseudomonas</taxon>
    </lineage>
</organism>
<dbReference type="Pfam" id="PF06506">
    <property type="entry name" value="PrpR_N"/>
    <property type="match status" value="1"/>
</dbReference>
<dbReference type="GO" id="GO:0005524">
    <property type="term" value="F:ATP binding"/>
    <property type="evidence" value="ECO:0007669"/>
    <property type="project" value="UniProtKB-KW"/>
</dbReference>
<dbReference type="InterPro" id="IPR025943">
    <property type="entry name" value="Sigma_54_int_dom_ATP-bd_2"/>
</dbReference>
<dbReference type="AlphaFoldDB" id="A0A1I5N648"/>
<reference evidence="6 7" key="1">
    <citation type="submission" date="2016-10" db="EMBL/GenBank/DDBJ databases">
        <authorList>
            <person name="de Groot N.N."/>
        </authorList>
    </citation>
    <scope>NUCLEOTIDE SEQUENCE [LARGE SCALE GENOMIC DNA]</scope>
    <source>
        <strain evidence="6 7">CCUG 59231</strain>
    </source>
</reference>
<dbReference type="Pfam" id="PF25601">
    <property type="entry name" value="AAA_lid_14"/>
    <property type="match status" value="1"/>
</dbReference>
<dbReference type="InterPro" id="IPR009057">
    <property type="entry name" value="Homeodomain-like_sf"/>
</dbReference>
<accession>A0A1I5N648</accession>
<dbReference type="Gene3D" id="3.40.50.300">
    <property type="entry name" value="P-loop containing nucleotide triphosphate hydrolases"/>
    <property type="match status" value="1"/>
</dbReference>
<proteinExistence type="predicted"/>
<dbReference type="SUPFAM" id="SSF159800">
    <property type="entry name" value="PrpR receptor domain-like"/>
    <property type="match status" value="1"/>
</dbReference>
<dbReference type="Pfam" id="PF02954">
    <property type="entry name" value="HTH_8"/>
    <property type="match status" value="1"/>
</dbReference>